<organism evidence="4">
    <name type="scientific">Aureoumbra lagunensis</name>
    <dbReference type="NCBI Taxonomy" id="44058"/>
    <lineage>
        <taxon>Eukaryota</taxon>
        <taxon>Sar</taxon>
        <taxon>Stramenopiles</taxon>
        <taxon>Ochrophyta</taxon>
        <taxon>Pelagophyceae</taxon>
        <taxon>Pelagomonadales</taxon>
        <taxon>Aureoumbra</taxon>
    </lineage>
</organism>
<proteinExistence type="inferred from homology"/>
<dbReference type="AlphaFoldDB" id="A0A7S3JQJ1"/>
<feature type="transmembrane region" description="Helical" evidence="2">
    <location>
        <begin position="794"/>
        <end position="812"/>
    </location>
</feature>
<dbReference type="InterPro" id="IPR051697">
    <property type="entry name" value="Patched_domain-protein"/>
</dbReference>
<feature type="transmembrane region" description="Helical" evidence="2">
    <location>
        <begin position="306"/>
        <end position="327"/>
    </location>
</feature>
<keyword evidence="2" id="KW-1133">Transmembrane helix</keyword>
<feature type="transmembrane region" description="Helical" evidence="2">
    <location>
        <begin position="391"/>
        <end position="414"/>
    </location>
</feature>
<dbReference type="PROSITE" id="PS50156">
    <property type="entry name" value="SSD"/>
    <property type="match status" value="1"/>
</dbReference>
<feature type="transmembrane region" description="Helical" evidence="2">
    <location>
        <begin position="249"/>
        <end position="269"/>
    </location>
</feature>
<dbReference type="Gene3D" id="1.20.1640.10">
    <property type="entry name" value="Multidrug efflux transporter AcrB transmembrane domain"/>
    <property type="match status" value="2"/>
</dbReference>
<feature type="transmembrane region" description="Helical" evidence="2">
    <location>
        <begin position="722"/>
        <end position="743"/>
    </location>
</feature>
<feature type="transmembrane region" description="Helical" evidence="2">
    <location>
        <begin position="281"/>
        <end position="300"/>
    </location>
</feature>
<keyword evidence="2" id="KW-0812">Transmembrane</keyword>
<feature type="domain" description="SSD" evidence="3">
    <location>
        <begin position="278"/>
        <end position="414"/>
    </location>
</feature>
<reference evidence="4" key="1">
    <citation type="submission" date="2021-01" db="EMBL/GenBank/DDBJ databases">
        <authorList>
            <person name="Corre E."/>
            <person name="Pelletier E."/>
            <person name="Niang G."/>
            <person name="Scheremetjew M."/>
            <person name="Finn R."/>
            <person name="Kale V."/>
            <person name="Holt S."/>
            <person name="Cochrane G."/>
            <person name="Meng A."/>
            <person name="Brown T."/>
            <person name="Cohen L."/>
        </authorList>
    </citation>
    <scope>NUCLEOTIDE SEQUENCE</scope>
    <source>
        <strain evidence="4">CCMP1510</strain>
    </source>
</reference>
<dbReference type="EMBL" id="HBIJ01003541">
    <property type="protein sequence ID" value="CAE0361744.1"/>
    <property type="molecule type" value="Transcribed_RNA"/>
</dbReference>
<dbReference type="Pfam" id="PF12349">
    <property type="entry name" value="Sterol-sensing"/>
    <property type="match status" value="1"/>
</dbReference>
<evidence type="ECO:0000256" key="2">
    <source>
        <dbReference type="SAM" id="Phobius"/>
    </source>
</evidence>
<sequence length="989" mass="109899">MMHEDRSIQRYFFEKLGMGISKRPWTVILICVLLSIFGSVGLVWTSIESDDDTLYLPKDSPALKDEKWAGTTFYISASEHTKSVSLYCVSARKSTKNVLADEKGMLALFSITSRLRNAGHMADYEKKNTYGSQLAQTPLAFWNNSEMIFQNDDDWRRTLAKRPETTYGMNSRISLGSILGNAKVENDRVVSAHAFQSKFWYTGDLPNSATRVADKVVEKGSPIDGVLHCYLHSHTSYRDAVLSAIHHDAFLVVISILSLGIFATVSFALRPKPYLPILGPAAMLGIILSLVVTLGIWMASGGYFHSLMGAVLFLTLGLGIDDAFVIVDAMDRVWLEADSDEFSGSLDTGELVGKALATSGASILVTSVTDAAAFAACALTTNIPALRSFCAVASIAVTMDFFFQVTWFVAFVALETNKRIDSKRRHRVEAILGGTIEEDKEEHKPYQPQNKAFNSPEQRQCTRGVARLIISPAGRCFSLVGAGVLMTLGAIGGIKLEMDYESKWMAPSDSMVRRAYDTEDKYFVKHNHWFVDVYSRDRSSATLLKHLDDYKEAITNLRKLNWWLSDQFWLDDPYWNDNTLYEDSVHFNTGAVSFAMRPAGSRYATDLAFRDAESSKCATTSLLNAQHDSLLKNKTLELCATKIALEWRKVERKATQIRWLDTAQEALDKVHGARRLGMFIARSPTLEALSLTWNTVLKSVILVTITVFICCFLLLGCRLWAAGLMLCIVACIDIVLVGSLYWIGEYCNMVTTVILTLAVGLSVDFSAHVCHAFLHATPGPYRTAEALEHMLSPILKGGFSTLLAVLPMVYSQSYVIRLFFYMVCLIILTGLFFGLFVLPALLHTFISPMLRLPIFATPTARFGDNQEFLLGGERRRQTELAENHRRNPSSSRIFELFPSGNSSSLRANAALFLQEGFYHDDDDETQSAYSLLSDTPSPRESSRLSAVVRTARRGSLDNELSLVVNEVPQYNSSGNGLELATARVSSSTS</sequence>
<feature type="transmembrane region" description="Helical" evidence="2">
    <location>
        <begin position="818"/>
        <end position="842"/>
    </location>
</feature>
<dbReference type="InterPro" id="IPR000731">
    <property type="entry name" value="SSD"/>
</dbReference>
<feature type="transmembrane region" description="Helical" evidence="2">
    <location>
        <begin position="749"/>
        <end position="774"/>
    </location>
</feature>
<feature type="transmembrane region" description="Helical" evidence="2">
    <location>
        <begin position="25"/>
        <end position="47"/>
    </location>
</feature>
<evidence type="ECO:0000313" key="4">
    <source>
        <dbReference type="EMBL" id="CAE0361744.1"/>
    </source>
</evidence>
<dbReference type="SUPFAM" id="SSF82866">
    <property type="entry name" value="Multidrug efflux transporter AcrB transmembrane domain"/>
    <property type="match status" value="2"/>
</dbReference>
<feature type="transmembrane region" description="Helical" evidence="2">
    <location>
        <begin position="363"/>
        <end position="385"/>
    </location>
</feature>
<keyword evidence="2" id="KW-0472">Membrane</keyword>
<protein>
    <recommendedName>
        <fullName evidence="3">SSD domain-containing protein</fullName>
    </recommendedName>
</protein>
<name>A0A7S3JQJ1_9STRA</name>
<dbReference type="PANTHER" id="PTHR10796:SF92">
    <property type="entry name" value="PATCHED-RELATED, ISOFORM A"/>
    <property type="match status" value="1"/>
</dbReference>
<dbReference type="PANTHER" id="PTHR10796">
    <property type="entry name" value="PATCHED-RELATED"/>
    <property type="match status" value="1"/>
</dbReference>
<accession>A0A7S3JQJ1</accession>
<dbReference type="GO" id="GO:0016020">
    <property type="term" value="C:membrane"/>
    <property type="evidence" value="ECO:0007669"/>
    <property type="project" value="TreeGrafter"/>
</dbReference>
<comment type="similarity">
    <text evidence="1">Belongs to the patched family.</text>
</comment>
<evidence type="ECO:0000259" key="3">
    <source>
        <dbReference type="PROSITE" id="PS50156"/>
    </source>
</evidence>
<gene>
    <name evidence="4" type="ORF">ALAG00032_LOCUS2477</name>
</gene>
<dbReference type="InterPro" id="IPR053958">
    <property type="entry name" value="HMGCR/SNAP/NPC1-like_SSD"/>
</dbReference>
<evidence type="ECO:0000256" key="1">
    <source>
        <dbReference type="ARBA" id="ARBA00005585"/>
    </source>
</evidence>
<feature type="transmembrane region" description="Helical" evidence="2">
    <location>
        <begin position="696"/>
        <end position="715"/>
    </location>
</feature>